<comment type="caution">
    <text evidence="2">The sequence shown here is derived from an EMBL/GenBank/DDBJ whole genome shotgun (WGS) entry which is preliminary data.</text>
</comment>
<feature type="domain" description="BTB" evidence="1">
    <location>
        <begin position="44"/>
        <end position="108"/>
    </location>
</feature>
<sequence length="151" mass="17489">MLCSPSTQIHPECYIAINPDPPQEELKEIEPDLIPELFRKSELTDITLIVKGNELHFAKYPLIAGSTVFANMVKDSEDKSRLVLQDVPYKDMIMFLECLHPETLQVITDNLIVTIFDESFIISVSNPCTMMWFWSLIRMTPKYCNNNNYKK</sequence>
<dbReference type="CDD" id="cd18186">
    <property type="entry name" value="BTB_POZ_ZBTB_KLHL-like"/>
    <property type="match status" value="1"/>
</dbReference>
<proteinExistence type="predicted"/>
<evidence type="ECO:0000259" key="1">
    <source>
        <dbReference type="PROSITE" id="PS50097"/>
    </source>
</evidence>
<evidence type="ECO:0000313" key="2">
    <source>
        <dbReference type="EMBL" id="KAL3890959.1"/>
    </source>
</evidence>
<keyword evidence="3" id="KW-1185">Reference proteome</keyword>
<reference evidence="2 3" key="1">
    <citation type="submission" date="2024-11" db="EMBL/GenBank/DDBJ databases">
        <title>Chromosome-level genome assembly of the freshwater bivalve Anodonta woodiana.</title>
        <authorList>
            <person name="Chen X."/>
        </authorList>
    </citation>
    <scope>NUCLEOTIDE SEQUENCE [LARGE SCALE GENOMIC DNA]</scope>
    <source>
        <strain evidence="2">MN2024</strain>
        <tissue evidence="2">Gills</tissue>
    </source>
</reference>
<gene>
    <name evidence="2" type="ORF">ACJMK2_003228</name>
</gene>
<organism evidence="2 3">
    <name type="scientific">Sinanodonta woodiana</name>
    <name type="common">Chinese pond mussel</name>
    <name type="synonym">Anodonta woodiana</name>
    <dbReference type="NCBI Taxonomy" id="1069815"/>
    <lineage>
        <taxon>Eukaryota</taxon>
        <taxon>Metazoa</taxon>
        <taxon>Spiralia</taxon>
        <taxon>Lophotrochozoa</taxon>
        <taxon>Mollusca</taxon>
        <taxon>Bivalvia</taxon>
        <taxon>Autobranchia</taxon>
        <taxon>Heteroconchia</taxon>
        <taxon>Palaeoheterodonta</taxon>
        <taxon>Unionida</taxon>
        <taxon>Unionoidea</taxon>
        <taxon>Unionidae</taxon>
        <taxon>Unioninae</taxon>
        <taxon>Sinanodonta</taxon>
    </lineage>
</organism>
<dbReference type="SUPFAM" id="SSF54695">
    <property type="entry name" value="POZ domain"/>
    <property type="match status" value="1"/>
</dbReference>
<dbReference type="InterPro" id="IPR000210">
    <property type="entry name" value="BTB/POZ_dom"/>
</dbReference>
<dbReference type="AlphaFoldDB" id="A0ABD3XXL5"/>
<evidence type="ECO:0000313" key="3">
    <source>
        <dbReference type="Proteomes" id="UP001634394"/>
    </source>
</evidence>
<dbReference type="Proteomes" id="UP001634394">
    <property type="component" value="Unassembled WGS sequence"/>
</dbReference>
<dbReference type="Gene3D" id="3.30.710.10">
    <property type="entry name" value="Potassium Channel Kv1.1, Chain A"/>
    <property type="match status" value="1"/>
</dbReference>
<protein>
    <recommendedName>
        <fullName evidence="1">BTB domain-containing protein</fullName>
    </recommendedName>
</protein>
<dbReference type="PROSITE" id="PS50097">
    <property type="entry name" value="BTB"/>
    <property type="match status" value="1"/>
</dbReference>
<name>A0ABD3XXL5_SINWO</name>
<dbReference type="EMBL" id="JBJQND010000001">
    <property type="protein sequence ID" value="KAL3890959.1"/>
    <property type="molecule type" value="Genomic_DNA"/>
</dbReference>
<dbReference type="InterPro" id="IPR011333">
    <property type="entry name" value="SKP1/BTB/POZ_sf"/>
</dbReference>
<accession>A0ABD3XXL5</accession>
<dbReference type="Pfam" id="PF00651">
    <property type="entry name" value="BTB"/>
    <property type="match status" value="1"/>
</dbReference>